<dbReference type="AlphaFoldDB" id="A0A915AMX6"/>
<evidence type="ECO:0000256" key="1">
    <source>
        <dbReference type="SAM" id="Phobius"/>
    </source>
</evidence>
<sequence length="51" mass="6027">MAYTFVQSDDDEHIHNTGRNMAYFYIGLILVLLNFPVSYAAIRNDDLRIRY</sequence>
<proteinExistence type="predicted"/>
<organism evidence="2 4">
    <name type="scientific">Parascaris univalens</name>
    <name type="common">Nematode worm</name>
    <dbReference type="NCBI Taxonomy" id="6257"/>
    <lineage>
        <taxon>Eukaryota</taxon>
        <taxon>Metazoa</taxon>
        <taxon>Ecdysozoa</taxon>
        <taxon>Nematoda</taxon>
        <taxon>Chromadorea</taxon>
        <taxon>Rhabditida</taxon>
        <taxon>Spirurina</taxon>
        <taxon>Ascaridomorpha</taxon>
        <taxon>Ascaridoidea</taxon>
        <taxon>Ascarididae</taxon>
        <taxon>Parascaris</taxon>
    </lineage>
</organism>
<protein>
    <submittedName>
        <fullName evidence="3 4">NADH dehydrogenase subunit 4</fullName>
    </submittedName>
</protein>
<name>A0A915AMX6_PARUN</name>
<feature type="transmembrane region" description="Helical" evidence="1">
    <location>
        <begin position="22"/>
        <end position="42"/>
    </location>
</feature>
<evidence type="ECO:0000313" key="2">
    <source>
        <dbReference type="Proteomes" id="UP000887569"/>
    </source>
</evidence>
<dbReference type="WBParaSite" id="PgR011_g069_t03">
    <property type="protein sequence ID" value="PgR011_g069_t03"/>
    <property type="gene ID" value="PgR011_g069"/>
</dbReference>
<keyword evidence="1" id="KW-0812">Transmembrane</keyword>
<accession>A0A915AMX6</accession>
<keyword evidence="1" id="KW-0472">Membrane</keyword>
<reference evidence="3 4" key="1">
    <citation type="submission" date="2022-11" db="UniProtKB">
        <authorList>
            <consortium name="WormBaseParasite"/>
        </authorList>
    </citation>
    <scope>IDENTIFICATION</scope>
</reference>
<keyword evidence="2" id="KW-1185">Reference proteome</keyword>
<evidence type="ECO:0000313" key="4">
    <source>
        <dbReference type="WBParaSite" id="PgR011_g069_t03"/>
    </source>
</evidence>
<dbReference type="Proteomes" id="UP000887569">
    <property type="component" value="Unplaced"/>
</dbReference>
<dbReference type="WBParaSite" id="PgR011_g069_t01">
    <property type="protein sequence ID" value="PgR011_g069_t01"/>
    <property type="gene ID" value="PgR011_g069"/>
</dbReference>
<keyword evidence="1" id="KW-1133">Transmembrane helix</keyword>
<evidence type="ECO:0000313" key="3">
    <source>
        <dbReference type="WBParaSite" id="PgR011_g069_t01"/>
    </source>
</evidence>